<dbReference type="AlphaFoldDB" id="A0A4Q7Z1E2"/>
<reference evidence="2 3" key="1">
    <citation type="submission" date="2019-02" db="EMBL/GenBank/DDBJ databases">
        <title>Genomic Encyclopedia of Archaeal and Bacterial Type Strains, Phase II (KMG-II): from individual species to whole genera.</title>
        <authorList>
            <person name="Goeker M."/>
        </authorList>
    </citation>
    <scope>NUCLEOTIDE SEQUENCE [LARGE SCALE GENOMIC DNA]</scope>
    <source>
        <strain evidence="2 3">DSM 18101</strain>
    </source>
</reference>
<comment type="caution">
    <text evidence="2">The sequence shown here is derived from an EMBL/GenBank/DDBJ whole genome shotgun (WGS) entry which is preliminary data.</text>
</comment>
<evidence type="ECO:0000313" key="3">
    <source>
        <dbReference type="Proteomes" id="UP000292958"/>
    </source>
</evidence>
<evidence type="ECO:0000313" key="2">
    <source>
        <dbReference type="EMBL" id="RZU43694.1"/>
    </source>
</evidence>
<protein>
    <submittedName>
        <fullName evidence="2">Uncharacterized protein</fullName>
    </submittedName>
</protein>
<feature type="region of interest" description="Disordered" evidence="1">
    <location>
        <begin position="26"/>
        <end position="55"/>
    </location>
</feature>
<dbReference type="Proteomes" id="UP000292958">
    <property type="component" value="Unassembled WGS sequence"/>
</dbReference>
<gene>
    <name evidence="2" type="ORF">BDD14_5391</name>
</gene>
<keyword evidence="3" id="KW-1185">Reference proteome</keyword>
<evidence type="ECO:0000256" key="1">
    <source>
        <dbReference type="SAM" id="MobiDB-lite"/>
    </source>
</evidence>
<name>A0A4Q7Z1E2_9BACT</name>
<dbReference type="EMBL" id="SHKW01000001">
    <property type="protein sequence ID" value="RZU43694.1"/>
    <property type="molecule type" value="Genomic_DNA"/>
</dbReference>
<sequence>MVRKMSVEERVRMVFRALMPMNVQKRRLQERKRQHQVHQDGNARPHTHIVTPAHSNQLLIDRKLTAGPKPSDHPVYASCPFAWRRVPLYDATATLH</sequence>
<accession>A0A4Q7Z1E2</accession>
<proteinExistence type="predicted"/>
<feature type="compositionally biased region" description="Basic residues" evidence="1">
    <location>
        <begin position="26"/>
        <end position="36"/>
    </location>
</feature>
<organism evidence="2 3">
    <name type="scientific">Edaphobacter modestus</name>
    <dbReference type="NCBI Taxonomy" id="388466"/>
    <lineage>
        <taxon>Bacteria</taxon>
        <taxon>Pseudomonadati</taxon>
        <taxon>Acidobacteriota</taxon>
        <taxon>Terriglobia</taxon>
        <taxon>Terriglobales</taxon>
        <taxon>Acidobacteriaceae</taxon>
        <taxon>Edaphobacter</taxon>
    </lineage>
</organism>